<evidence type="ECO:0000256" key="2">
    <source>
        <dbReference type="SAM" id="Phobius"/>
    </source>
</evidence>
<evidence type="ECO:0000313" key="4">
    <source>
        <dbReference type="Proteomes" id="UP000248326"/>
    </source>
</evidence>
<reference evidence="3 4" key="1">
    <citation type="submission" date="2018-06" db="EMBL/GenBank/DDBJ databases">
        <title>Genomic Encyclopedia of Type Strains, Phase IV (KMG-IV): sequencing the most valuable type-strain genomes for metagenomic binning, comparative biology and taxonomic classification.</title>
        <authorList>
            <person name="Goeker M."/>
        </authorList>
    </citation>
    <scope>NUCLEOTIDE SEQUENCE [LARGE SCALE GENOMIC DNA]</scope>
    <source>
        <strain evidence="3 4">DSM 18048</strain>
    </source>
</reference>
<dbReference type="Proteomes" id="UP000248326">
    <property type="component" value="Unassembled WGS sequence"/>
</dbReference>
<dbReference type="SUPFAM" id="SSF56112">
    <property type="entry name" value="Protein kinase-like (PK-like)"/>
    <property type="match status" value="1"/>
</dbReference>
<keyword evidence="2" id="KW-0472">Membrane</keyword>
<evidence type="ECO:0000313" key="3">
    <source>
        <dbReference type="EMBL" id="PYE56298.1"/>
    </source>
</evidence>
<dbReference type="AlphaFoldDB" id="A0A318SB66"/>
<dbReference type="EMBL" id="QJSX01000001">
    <property type="protein sequence ID" value="PYE56298.1"/>
    <property type="molecule type" value="Genomic_DNA"/>
</dbReference>
<proteinExistence type="predicted"/>
<feature type="compositionally biased region" description="Basic and acidic residues" evidence="1">
    <location>
        <begin position="278"/>
        <end position="287"/>
    </location>
</feature>
<organism evidence="3 4">
    <name type="scientific">Deinococcus yavapaiensis KR-236</name>
    <dbReference type="NCBI Taxonomy" id="694435"/>
    <lineage>
        <taxon>Bacteria</taxon>
        <taxon>Thermotogati</taxon>
        <taxon>Deinococcota</taxon>
        <taxon>Deinococci</taxon>
        <taxon>Deinococcales</taxon>
        <taxon>Deinococcaceae</taxon>
        <taxon>Deinococcus</taxon>
    </lineage>
</organism>
<feature type="region of interest" description="Disordered" evidence="1">
    <location>
        <begin position="271"/>
        <end position="321"/>
    </location>
</feature>
<accession>A0A318SB66</accession>
<comment type="caution">
    <text evidence="3">The sequence shown here is derived from an EMBL/GenBank/DDBJ whole genome shotgun (WGS) entry which is preliminary data.</text>
</comment>
<name>A0A318SB66_9DEIO</name>
<sequence length="459" mass="48113">MKGGQGESSQKNGAQIPAKAASRTLYTRGVKTLGPYVVTRALREGVVTTLSGVDRLTGLEAVLFLVRGDVLLPNLQHPMLLGYSDLGLWSDGMYAVSTLPPGSRPAVHPASVAVGVLEALAWLHARNLVHGGLTREQVWEVSGGVVVSGAALPWGALDGGYDAPEGGKSAAADLFALGRILEDLGEVPSGLSRLLASDPVTRGTALEALALQRSPALAMTVVLSPSDFPDKPAVTVPTEPAPTETARIEDRFEDDVPSMAESVEPASNVVVVTPSKPPSRDTPERPRIPYGWNDVKGSASAAPTKVDAPPAAPPPVDSPRSRAIRIGWEEDHSWRVVKEGAPPPAAQGRPPAWFLPAVIGGLALVVLALFLSLRSTSTACCTVLFTVDGDAKSAVVKVMRAPDGSGLEVGQRLGVIPGAIRFPNKSGAYRVRVTAPGYAAGELELRLPRDTRALVELKR</sequence>
<feature type="transmembrane region" description="Helical" evidence="2">
    <location>
        <begin position="353"/>
        <end position="373"/>
    </location>
</feature>
<evidence type="ECO:0008006" key="5">
    <source>
        <dbReference type="Google" id="ProtNLM"/>
    </source>
</evidence>
<keyword evidence="2" id="KW-0812">Transmembrane</keyword>
<keyword evidence="2" id="KW-1133">Transmembrane helix</keyword>
<gene>
    <name evidence="3" type="ORF">DES52_101102</name>
</gene>
<dbReference type="InterPro" id="IPR011009">
    <property type="entry name" value="Kinase-like_dom_sf"/>
</dbReference>
<evidence type="ECO:0000256" key="1">
    <source>
        <dbReference type="SAM" id="MobiDB-lite"/>
    </source>
</evidence>
<protein>
    <recommendedName>
        <fullName evidence="5">PEGA domain-containing protein</fullName>
    </recommendedName>
</protein>
<keyword evidence="4" id="KW-1185">Reference proteome</keyword>